<name>A0A432LLX2_9BACT</name>
<dbReference type="OrthoDB" id="1072513at2"/>
<evidence type="ECO:0000313" key="1">
    <source>
        <dbReference type="EMBL" id="RUL59841.1"/>
    </source>
</evidence>
<reference evidence="1 2" key="1">
    <citation type="submission" date="2018-12" db="EMBL/GenBank/DDBJ databases">
        <title>Genome sequencing of Prevotella sp. KCOM 3155 (= JS262).</title>
        <authorList>
            <person name="Kook J.-K."/>
            <person name="Park S.-N."/>
            <person name="Lim Y.K."/>
        </authorList>
    </citation>
    <scope>NUCLEOTIDE SEQUENCE [LARGE SCALE GENOMIC DNA]</scope>
    <source>
        <strain evidence="1 2">KCOM 3155</strain>
    </source>
</reference>
<dbReference type="Proteomes" id="UP000278983">
    <property type="component" value="Unassembled WGS sequence"/>
</dbReference>
<gene>
    <name evidence="1" type="ORF">EHV08_08780</name>
</gene>
<evidence type="ECO:0000313" key="2">
    <source>
        <dbReference type="Proteomes" id="UP000278983"/>
    </source>
</evidence>
<sequence length="171" mass="20112">MNVLKIVIVVFSFLMVSCEYNRPSTLTFKQEFVDSIKSFIDRDSIMHCSYLILHTDKVSHDRKIPNGYLIGPLYDDLSPTFKNYEYVKLFSYKKRTVYLYHIGAEFIQESSDSIKFCKQDSILICDTIYIKSPIINFLKRANLFYYKDGMISVRGEVDTLFMRKLSVYNPI</sequence>
<dbReference type="EMBL" id="RYYU01000001">
    <property type="protein sequence ID" value="RUL59841.1"/>
    <property type="molecule type" value="Genomic_DNA"/>
</dbReference>
<proteinExistence type="predicted"/>
<dbReference type="RefSeq" id="WP_126678944.1">
    <property type="nucleotide sequence ID" value="NZ_RYYU01000001.1"/>
</dbReference>
<keyword evidence="2" id="KW-1185">Reference proteome</keyword>
<protein>
    <submittedName>
        <fullName evidence="1">Uncharacterized protein</fullName>
    </submittedName>
</protein>
<comment type="caution">
    <text evidence="1">The sequence shown here is derived from an EMBL/GenBank/DDBJ whole genome shotgun (WGS) entry which is preliminary data.</text>
</comment>
<dbReference type="PROSITE" id="PS51257">
    <property type="entry name" value="PROKAR_LIPOPROTEIN"/>
    <property type="match status" value="1"/>
</dbReference>
<organism evidence="1 2">
    <name type="scientific">Prevotella koreensis</name>
    <dbReference type="NCBI Taxonomy" id="2490854"/>
    <lineage>
        <taxon>Bacteria</taxon>
        <taxon>Pseudomonadati</taxon>
        <taxon>Bacteroidota</taxon>
        <taxon>Bacteroidia</taxon>
        <taxon>Bacteroidales</taxon>
        <taxon>Prevotellaceae</taxon>
        <taxon>Prevotella</taxon>
    </lineage>
</organism>
<accession>A0A432LLX2</accession>
<dbReference type="AlphaFoldDB" id="A0A432LLX2"/>